<organism evidence="2">
    <name type="scientific">Diabrotica virgifera virgifera</name>
    <name type="common">western corn rootworm</name>
    <dbReference type="NCBI Taxonomy" id="50390"/>
    <lineage>
        <taxon>Eukaryota</taxon>
        <taxon>Metazoa</taxon>
        <taxon>Ecdysozoa</taxon>
        <taxon>Arthropoda</taxon>
        <taxon>Hexapoda</taxon>
        <taxon>Insecta</taxon>
        <taxon>Pterygota</taxon>
        <taxon>Neoptera</taxon>
        <taxon>Endopterygota</taxon>
        <taxon>Coleoptera</taxon>
        <taxon>Polyphaga</taxon>
        <taxon>Cucujiformia</taxon>
        <taxon>Chrysomeloidea</taxon>
        <taxon>Chrysomelidae</taxon>
        <taxon>Galerucinae</taxon>
        <taxon>Diabroticina</taxon>
        <taxon>Diabroticites</taxon>
        <taxon>Diabrotica</taxon>
    </lineage>
</organism>
<dbReference type="RefSeq" id="XP_028131034.1">
    <property type="nucleotide sequence ID" value="XM_028275233.1"/>
</dbReference>
<evidence type="ECO:0000313" key="1">
    <source>
        <dbReference type="RefSeq" id="XP_028131034.1"/>
    </source>
</evidence>
<dbReference type="PANTHER" id="PTHR46409">
    <property type="entry name" value="HTH PSQ-TYPE DOMAIN-CONTAINING PROTEIN"/>
    <property type="match status" value="1"/>
</dbReference>
<gene>
    <name evidence="1 2 3" type="primary">LOC114326794</name>
</gene>
<proteinExistence type="predicted"/>
<accession>A0A6P7F8C6</accession>
<sequence>MPMWFAIKKSKNFTDGPKLVYQAIESTRYLPEPLLAVINRVIERNGYFSHPENLMLAMIEDDNKLIRQLGLRRILKARQIDSKRKKVRTFTPPKINFDAQEYSDIVNWMNCDLSSPPLLARVSDEEIKSYINSDSILNWNINYKKFPVHTQAVERCVKLVTEASGRVCGAEARDGFIRSTLLSRSAMPDFASKSDFKVPSSATK</sequence>
<protein>
    <submittedName>
        <fullName evidence="1">Uncharacterized protein LOC114326794 isoform X1</fullName>
    </submittedName>
    <submittedName>
        <fullName evidence="2">Uncharacterized protein LOC114326794 isoform X2</fullName>
    </submittedName>
    <submittedName>
        <fullName evidence="3">Uncharacterized protein LOC114326794 isoform X3</fullName>
    </submittedName>
</protein>
<dbReference type="RefSeq" id="XP_028131042.1">
    <property type="nucleotide sequence ID" value="XM_028275241.1"/>
</dbReference>
<dbReference type="AlphaFoldDB" id="A0A6P7F8C6"/>
<dbReference type="PANTHER" id="PTHR46409:SF1">
    <property type="entry name" value="HTH PSQ-TYPE DOMAIN-CONTAINING PROTEIN"/>
    <property type="match status" value="1"/>
</dbReference>
<evidence type="ECO:0000313" key="2">
    <source>
        <dbReference type="RefSeq" id="XP_028131042.1"/>
    </source>
</evidence>
<name>A0A6P7F8C6_DIAVI</name>
<dbReference type="RefSeq" id="XP_028131051.1">
    <property type="nucleotide sequence ID" value="XM_028275250.1"/>
</dbReference>
<reference evidence="1 2" key="1">
    <citation type="submission" date="2025-04" db="UniProtKB">
        <authorList>
            <consortium name="RefSeq"/>
        </authorList>
    </citation>
    <scope>IDENTIFICATION</scope>
    <source>
        <tissue evidence="1 2">Whole insect</tissue>
    </source>
</reference>
<evidence type="ECO:0000313" key="3">
    <source>
        <dbReference type="RefSeq" id="XP_028131051.1"/>
    </source>
</evidence>